<accession>A0A6J5KIM4</accession>
<sequence length="419" mass="41725">MAVPNTFASATTSIPLANLDANFAYYDAAYSIVSTTITFNGIVKITGLTSGRVPYATTAGQFTDSANLTFNGTTLTAAGLAGPHNGTVGATTPATGAFTTLSASSTVSGTGFSTYLASPPAIGGTTAAAGAFTTLSASSTVSGAGFSTYLASPPAIGGTAQAAGSFTTLSYTSTLTGGTGIVNLGSNQFYKDASGNIGIGVVPSGSAIVEIKAGSATQAPMQLDAGTLMTTPVAGSLEFDGNAFYTTDDVTGGRGYIPSVHYFRLTADGSAAGPAISNFFGATSGVTLDANIFYEVEANLFFTKTTAGTATFTMTFTQAPVNNEAWYVGTPVGGIGTVGTPQTAAIAKSTATAGALPVTGSLTTAVNHQYTLRAMFQANATTGGTLNLQITSSAGTVTPLTGSYYKITRLPSANSGAFV</sequence>
<gene>
    <name evidence="1" type="ORF">UFOVP10_54</name>
</gene>
<reference evidence="1" key="1">
    <citation type="submission" date="2020-04" db="EMBL/GenBank/DDBJ databases">
        <authorList>
            <person name="Chiriac C."/>
            <person name="Salcher M."/>
            <person name="Ghai R."/>
            <person name="Kavagutti S V."/>
        </authorList>
    </citation>
    <scope>NUCLEOTIDE SEQUENCE</scope>
</reference>
<dbReference type="EMBL" id="LR796142">
    <property type="protein sequence ID" value="CAB4121213.1"/>
    <property type="molecule type" value="Genomic_DNA"/>
</dbReference>
<evidence type="ECO:0000313" key="1">
    <source>
        <dbReference type="EMBL" id="CAB4121213.1"/>
    </source>
</evidence>
<name>A0A6J5KIM4_9CAUD</name>
<protein>
    <submittedName>
        <fullName evidence="1">Uncharacterized protein</fullName>
    </submittedName>
</protein>
<organism evidence="1">
    <name type="scientific">uncultured Caudovirales phage</name>
    <dbReference type="NCBI Taxonomy" id="2100421"/>
    <lineage>
        <taxon>Viruses</taxon>
        <taxon>Duplodnaviria</taxon>
        <taxon>Heunggongvirae</taxon>
        <taxon>Uroviricota</taxon>
        <taxon>Caudoviricetes</taxon>
        <taxon>Peduoviridae</taxon>
        <taxon>Maltschvirus</taxon>
        <taxon>Maltschvirus maltsch</taxon>
    </lineage>
</organism>
<proteinExistence type="predicted"/>